<dbReference type="KEGG" id="gms:SOIL9_55810"/>
<dbReference type="Proteomes" id="UP000464178">
    <property type="component" value="Chromosome"/>
</dbReference>
<evidence type="ECO:0000313" key="3">
    <source>
        <dbReference type="Proteomes" id="UP000464178"/>
    </source>
</evidence>
<feature type="region of interest" description="Disordered" evidence="1">
    <location>
        <begin position="87"/>
        <end position="108"/>
    </location>
</feature>
<feature type="region of interest" description="Disordered" evidence="1">
    <location>
        <begin position="1"/>
        <end position="35"/>
    </location>
</feature>
<gene>
    <name evidence="2" type="ORF">SOIL9_55810</name>
</gene>
<evidence type="ECO:0000256" key="1">
    <source>
        <dbReference type="SAM" id="MobiDB-lite"/>
    </source>
</evidence>
<keyword evidence="3" id="KW-1185">Reference proteome</keyword>
<dbReference type="EMBL" id="LR593886">
    <property type="protein sequence ID" value="VTR92133.1"/>
    <property type="molecule type" value="Genomic_DNA"/>
</dbReference>
<protein>
    <submittedName>
        <fullName evidence="2">Uncharacterized protein</fullName>
    </submittedName>
</protein>
<name>A0A6P2CTB1_9BACT</name>
<proteinExistence type="predicted"/>
<feature type="compositionally biased region" description="Low complexity" evidence="1">
    <location>
        <begin position="16"/>
        <end position="35"/>
    </location>
</feature>
<evidence type="ECO:0000313" key="2">
    <source>
        <dbReference type="EMBL" id="VTR92133.1"/>
    </source>
</evidence>
<reference evidence="2 3" key="1">
    <citation type="submission" date="2019-05" db="EMBL/GenBank/DDBJ databases">
        <authorList>
            <consortium name="Science for Life Laboratories"/>
        </authorList>
    </citation>
    <scope>NUCLEOTIDE SEQUENCE [LARGE SCALE GENOMIC DNA]</scope>
    <source>
        <strain evidence="2">Soil9</strain>
    </source>
</reference>
<sequence>MAKGKKKADSEETTGVEEATATGTAAAPTAKPMTKTDAVRATLAAGIDTPAEGVAHIKKKFGIEMTPAAFSTAKFKAKSTGGGVATKAKATASGSGNHGRAATAASVNGHKSVGGSPAEFAAAVKALVAAHGVDAVKSMVDVFKQ</sequence>
<dbReference type="AlphaFoldDB" id="A0A6P2CTB1"/>
<accession>A0A6P2CTB1</accession>
<organism evidence="2 3">
    <name type="scientific">Gemmata massiliana</name>
    <dbReference type="NCBI Taxonomy" id="1210884"/>
    <lineage>
        <taxon>Bacteria</taxon>
        <taxon>Pseudomonadati</taxon>
        <taxon>Planctomycetota</taxon>
        <taxon>Planctomycetia</taxon>
        <taxon>Gemmatales</taxon>
        <taxon>Gemmataceae</taxon>
        <taxon>Gemmata</taxon>
    </lineage>
</organism>
<dbReference type="RefSeq" id="WP_162667041.1">
    <property type="nucleotide sequence ID" value="NZ_LR593886.1"/>
</dbReference>